<accession>A0ABT0Y579</accession>
<sequence>MTVAALVTLKPGAAPQPGLPYWKYIPVATQRTFIEHWLPLAESLGLEYIPLFIGGISLTGEDFPAVLRELEIFSGHAINELSQQYAEVVAERAEFLRSILAGLDPDAVQDVNIG</sequence>
<proteinExistence type="predicted"/>
<keyword evidence="2" id="KW-1185">Reference proteome</keyword>
<reference evidence="1 2" key="1">
    <citation type="submission" date="2022-06" db="EMBL/GenBank/DDBJ databases">
        <title>Actinoplanes abujensis sp. nov., isolated from Nigerian arid soil.</title>
        <authorList>
            <person name="Ding P."/>
        </authorList>
    </citation>
    <scope>NUCLEOTIDE SEQUENCE [LARGE SCALE GENOMIC DNA]</scope>
    <source>
        <strain evidence="2">TRM88002</strain>
    </source>
</reference>
<protein>
    <submittedName>
        <fullName evidence="1">Uncharacterized protein</fullName>
    </submittedName>
</protein>
<evidence type="ECO:0000313" key="1">
    <source>
        <dbReference type="EMBL" id="MCM4081193.1"/>
    </source>
</evidence>
<name>A0ABT0Y579_9ACTN</name>
<evidence type="ECO:0000313" key="2">
    <source>
        <dbReference type="Proteomes" id="UP001523216"/>
    </source>
</evidence>
<dbReference type="EMBL" id="JAMQOL010000038">
    <property type="protein sequence ID" value="MCM4081193.1"/>
    <property type="molecule type" value="Genomic_DNA"/>
</dbReference>
<gene>
    <name evidence="1" type="ORF">LXN57_26825</name>
</gene>
<dbReference type="Proteomes" id="UP001523216">
    <property type="component" value="Unassembled WGS sequence"/>
</dbReference>
<comment type="caution">
    <text evidence="1">The sequence shown here is derived from an EMBL/GenBank/DDBJ whole genome shotgun (WGS) entry which is preliminary data.</text>
</comment>
<dbReference type="RefSeq" id="WP_251800990.1">
    <property type="nucleotide sequence ID" value="NZ_JAMQOL010000038.1"/>
</dbReference>
<organism evidence="1 2">
    <name type="scientific">Paractinoplanes hotanensis</name>
    <dbReference type="NCBI Taxonomy" id="2906497"/>
    <lineage>
        <taxon>Bacteria</taxon>
        <taxon>Bacillati</taxon>
        <taxon>Actinomycetota</taxon>
        <taxon>Actinomycetes</taxon>
        <taxon>Micromonosporales</taxon>
        <taxon>Micromonosporaceae</taxon>
        <taxon>Paractinoplanes</taxon>
    </lineage>
</organism>